<organism evidence="2 3">
    <name type="scientific">Saccharopolyspora rosea</name>
    <dbReference type="NCBI Taxonomy" id="524884"/>
    <lineage>
        <taxon>Bacteria</taxon>
        <taxon>Bacillati</taxon>
        <taxon>Actinomycetota</taxon>
        <taxon>Actinomycetes</taxon>
        <taxon>Pseudonocardiales</taxon>
        <taxon>Pseudonocardiaceae</taxon>
        <taxon>Saccharopolyspora</taxon>
    </lineage>
</organism>
<gene>
    <name evidence="2" type="ORF">ACFQ16_01680</name>
</gene>
<feature type="transmembrane region" description="Helical" evidence="1">
    <location>
        <begin position="7"/>
        <end position="29"/>
    </location>
</feature>
<evidence type="ECO:0000256" key="1">
    <source>
        <dbReference type="SAM" id="Phobius"/>
    </source>
</evidence>
<keyword evidence="1" id="KW-0812">Transmembrane</keyword>
<keyword evidence="1" id="KW-0472">Membrane</keyword>
<sequence length="161" mass="17805">MKSKKLYYRVVGGLVVLLGAAYVLLGFYATSAGTLLMKQGRQVEDSVYHWDSGKPLLIMNKDGSTGCTVVPQHGEQRSLSTYGTVYRDSVKTFDPWFSGSADVTCGKDVRVYTGTPLELWKWTHLRTRVIISIVAILSPFALAVLVDVLFLDKRKRAEAAA</sequence>
<accession>A0ABW3FL00</accession>
<keyword evidence="1" id="KW-1133">Transmembrane helix</keyword>
<proteinExistence type="predicted"/>
<dbReference type="Proteomes" id="UP001597018">
    <property type="component" value="Unassembled WGS sequence"/>
</dbReference>
<protein>
    <recommendedName>
        <fullName evidence="4">DUF3592 domain-containing protein</fullName>
    </recommendedName>
</protein>
<dbReference type="RefSeq" id="WP_263249940.1">
    <property type="nucleotide sequence ID" value="NZ_BAABLT010000022.1"/>
</dbReference>
<evidence type="ECO:0008006" key="4">
    <source>
        <dbReference type="Google" id="ProtNLM"/>
    </source>
</evidence>
<comment type="caution">
    <text evidence="2">The sequence shown here is derived from an EMBL/GenBank/DDBJ whole genome shotgun (WGS) entry which is preliminary data.</text>
</comment>
<reference evidence="3" key="1">
    <citation type="journal article" date="2019" name="Int. J. Syst. Evol. Microbiol.">
        <title>The Global Catalogue of Microorganisms (GCM) 10K type strain sequencing project: providing services to taxonomists for standard genome sequencing and annotation.</title>
        <authorList>
            <consortium name="The Broad Institute Genomics Platform"/>
            <consortium name="The Broad Institute Genome Sequencing Center for Infectious Disease"/>
            <person name="Wu L."/>
            <person name="Ma J."/>
        </authorList>
    </citation>
    <scope>NUCLEOTIDE SEQUENCE [LARGE SCALE GENOMIC DNA]</scope>
    <source>
        <strain evidence="3">CCUG 56401</strain>
    </source>
</reference>
<keyword evidence="3" id="KW-1185">Reference proteome</keyword>
<evidence type="ECO:0000313" key="2">
    <source>
        <dbReference type="EMBL" id="MFD0918443.1"/>
    </source>
</evidence>
<feature type="transmembrane region" description="Helical" evidence="1">
    <location>
        <begin position="129"/>
        <end position="151"/>
    </location>
</feature>
<evidence type="ECO:0000313" key="3">
    <source>
        <dbReference type="Proteomes" id="UP001597018"/>
    </source>
</evidence>
<dbReference type="EMBL" id="JBHTIW010000001">
    <property type="protein sequence ID" value="MFD0918443.1"/>
    <property type="molecule type" value="Genomic_DNA"/>
</dbReference>
<name>A0ABW3FL00_9PSEU</name>